<feature type="transmembrane region" description="Helical" evidence="15">
    <location>
        <begin position="755"/>
        <end position="777"/>
    </location>
</feature>
<reference evidence="17 18" key="1">
    <citation type="submission" date="2023-04" db="EMBL/GenBank/DDBJ databases">
        <title>Genome of Basidiobolus ranarum AG-B5.</title>
        <authorList>
            <person name="Stajich J.E."/>
            <person name="Carter-House D."/>
            <person name="Gryganskyi A."/>
        </authorList>
    </citation>
    <scope>NUCLEOTIDE SEQUENCE [LARGE SCALE GENOMIC DNA]</scope>
    <source>
        <strain evidence="17 18">AG-B5</strain>
    </source>
</reference>
<evidence type="ECO:0000256" key="4">
    <source>
        <dbReference type="ARBA" id="ARBA00022673"/>
    </source>
</evidence>
<evidence type="ECO:0000256" key="6">
    <source>
        <dbReference type="ARBA" id="ARBA00022837"/>
    </source>
</evidence>
<evidence type="ECO:0000256" key="11">
    <source>
        <dbReference type="ARBA" id="ARBA00023180"/>
    </source>
</evidence>
<keyword evidence="2" id="KW-0813">Transport</keyword>
<dbReference type="PANTHER" id="PTHR45628:SF7">
    <property type="entry name" value="VOLTAGE-DEPENDENT CALCIUM CHANNEL TYPE A SUBUNIT ALPHA-1"/>
    <property type="match status" value="1"/>
</dbReference>
<keyword evidence="7 13" id="KW-0851">Voltage-gated channel</keyword>
<comment type="subcellular location">
    <subcellularLocation>
        <location evidence="1 13">Membrane</location>
        <topology evidence="1 13">Multi-pass membrane protein</topology>
    </subcellularLocation>
</comment>
<dbReference type="Pfam" id="PF00520">
    <property type="entry name" value="Ion_trans"/>
    <property type="match status" value="3"/>
</dbReference>
<feature type="domain" description="Ion transport" evidence="16">
    <location>
        <begin position="639"/>
        <end position="872"/>
    </location>
</feature>
<keyword evidence="18" id="KW-1185">Reference proteome</keyword>
<dbReference type="EMBL" id="JASJQH010000953">
    <property type="protein sequence ID" value="KAK9762450.1"/>
    <property type="molecule type" value="Genomic_DNA"/>
</dbReference>
<keyword evidence="3 13" id="KW-0109">Calcium transport</keyword>
<evidence type="ECO:0000256" key="8">
    <source>
        <dbReference type="ARBA" id="ARBA00022989"/>
    </source>
</evidence>
<keyword evidence="8 15" id="KW-1133">Transmembrane helix</keyword>
<feature type="domain" description="Ion transport" evidence="16">
    <location>
        <begin position="297"/>
        <end position="585"/>
    </location>
</feature>
<feature type="transmembrane region" description="Helical" evidence="15">
    <location>
        <begin position="636"/>
        <end position="656"/>
    </location>
</feature>
<comment type="caution">
    <text evidence="17">The sequence shown here is derived from an EMBL/GenBank/DDBJ whole genome shotgun (WGS) entry which is preliminary data.</text>
</comment>
<name>A0ABR2WLM9_9FUNG</name>
<sequence length="1173" mass="134462">MVNLFLFILMCIGVSATVAMQLFGGQIKSSDNMDMSFDNFAASFLALFQIFSGDNWTDILFGLTGLQREYDMAVFSSIFILLFFCFSNFILLNMLVAVMVENFEMDEEEKRRLQLEETIKGIETRQLENQTDISKWNPYRYLKPSPKALEVPNIPSNLILPVQKRTAREFLQESNTKASKNPSRKPKPKGFVSRIRRFFKLEDKESVDRDARNGTFGTEIREDTNLEWSNYNKDINDEQFNEREAILNDFMTAHPTYDTSLFIFKRNNPIRRFCKMLVGDSDPSIEDFSFTHFKLSHLFNGFILVCVIVSVVFAAINTPFAQRERLLKKFGSLEVIPLTHRDIDMFLIVDIIITVIFTIEFLIRVIADGFLFTPRAYCQSVWNRVDFSVLITLYITLVINPKEPTGIPRTLRAAKGFRALRIASYFTTVREVFYGTLYSGFPRIVNAALLSLCFVLPFSIYGLNIFAGLMYSCNDTGQNILTQADCKGMFLDSNMNIWKPRVWSNPNNFNFDSFRSSLLILFEILSNEGWVNVMLTTMKIKGFNIQPESHYSWYNAIFFMLYNMVGAVFVLTLFVAVIIENFNTRNGTAFLTAEQRRWIDMKNQLKQIKPSIRPTIPPSDTIRKWCYEKAIEKDGFLSRFVVGITIFDALLLVTQYHGQPEAVNTAKVFLGYMIEIGVKCLGLGVRMVLMNTWNVFDIVITFGLAISTVSQLFEKFVFNTPNGSRLALRIFVTLVLFKVVQKVDSLHQLLRTMLVSLRTIINLLAVWFLIFVIYAIAFMEIFSLAKMGEQGGAHANFRNFANSILNLSGMSTGEGWNDFMHDFVTQPPQCVGSAKFYLETDCGSPTWAYFLFISFNIISMYIFANLFVVVAWSEVDIYGNGYIYQKDVVKFLSKLSTPFDVKVYPEEYSVPALLRDCRIQQRSDLISQQLRNSSSKNVFELTDQRLQSKMPDLTALNIRLTNMNPAEIRQRKQIYNLVYQEAMDLGANGRKIGFTKMLLLLSIYKLTDPVKSFLPTDYIKRKERVDQIVDKVRMDTLRGFLRIALQKKRIREIRHQNLTTGVVTSRESSDTPIVTGPEIIIEDEGSSYLSRQQNPSSSPGKRSVTASNDVSPCYSPYPGYSDESDDNVSVASLNDMDVAQADDFLNTFRSNQWHDILVDQADDPYESSTSEEE</sequence>
<dbReference type="Gene3D" id="1.20.120.350">
    <property type="entry name" value="Voltage-gated potassium channels. Chain C"/>
    <property type="match status" value="2"/>
</dbReference>
<dbReference type="SUPFAM" id="SSF81324">
    <property type="entry name" value="Voltage-gated potassium channels"/>
    <property type="match status" value="3"/>
</dbReference>
<evidence type="ECO:0000256" key="2">
    <source>
        <dbReference type="ARBA" id="ARBA00022448"/>
    </source>
</evidence>
<feature type="transmembrane region" description="Helical" evidence="15">
    <location>
        <begin position="668"/>
        <end position="689"/>
    </location>
</feature>
<evidence type="ECO:0000256" key="13">
    <source>
        <dbReference type="RuleBase" id="RU003808"/>
    </source>
</evidence>
<keyword evidence="9" id="KW-0406">Ion transport</keyword>
<feature type="region of interest" description="Disordered" evidence="14">
    <location>
        <begin position="1085"/>
        <end position="1126"/>
    </location>
</feature>
<evidence type="ECO:0000256" key="3">
    <source>
        <dbReference type="ARBA" id="ARBA00022568"/>
    </source>
</evidence>
<evidence type="ECO:0000256" key="7">
    <source>
        <dbReference type="ARBA" id="ARBA00022882"/>
    </source>
</evidence>
<evidence type="ECO:0000313" key="18">
    <source>
        <dbReference type="Proteomes" id="UP001479436"/>
    </source>
</evidence>
<keyword evidence="5 15" id="KW-0812">Transmembrane</keyword>
<organism evidence="17 18">
    <name type="scientific">Basidiobolus ranarum</name>
    <dbReference type="NCBI Taxonomy" id="34480"/>
    <lineage>
        <taxon>Eukaryota</taxon>
        <taxon>Fungi</taxon>
        <taxon>Fungi incertae sedis</taxon>
        <taxon>Zoopagomycota</taxon>
        <taxon>Entomophthoromycotina</taxon>
        <taxon>Basidiobolomycetes</taxon>
        <taxon>Basidiobolales</taxon>
        <taxon>Basidiobolaceae</taxon>
        <taxon>Basidiobolus</taxon>
    </lineage>
</organism>
<evidence type="ECO:0000256" key="12">
    <source>
        <dbReference type="ARBA" id="ARBA00023303"/>
    </source>
</evidence>
<evidence type="ECO:0000259" key="16">
    <source>
        <dbReference type="Pfam" id="PF00520"/>
    </source>
</evidence>
<feature type="transmembrane region" description="Helical" evidence="15">
    <location>
        <begin position="345"/>
        <end position="367"/>
    </location>
</feature>
<keyword evidence="6 13" id="KW-0106">Calcium</keyword>
<evidence type="ECO:0000313" key="17">
    <source>
        <dbReference type="EMBL" id="KAK9762450.1"/>
    </source>
</evidence>
<dbReference type="Proteomes" id="UP001479436">
    <property type="component" value="Unassembled WGS sequence"/>
</dbReference>
<dbReference type="PRINTS" id="PR00167">
    <property type="entry name" value="CACHANNEL"/>
</dbReference>
<evidence type="ECO:0000256" key="14">
    <source>
        <dbReference type="SAM" id="MobiDB-lite"/>
    </source>
</evidence>
<evidence type="ECO:0000256" key="10">
    <source>
        <dbReference type="ARBA" id="ARBA00023136"/>
    </source>
</evidence>
<feature type="transmembrane region" description="Helical" evidence="15">
    <location>
        <begin position="556"/>
        <end position="579"/>
    </location>
</feature>
<keyword evidence="4 13" id="KW-0107">Calcium channel</keyword>
<feature type="transmembrane region" description="Helical" evidence="15">
    <location>
        <begin position="447"/>
        <end position="471"/>
    </location>
</feature>
<keyword evidence="12" id="KW-0407">Ion channel</keyword>
<dbReference type="PANTHER" id="PTHR45628">
    <property type="entry name" value="VOLTAGE-DEPENDENT CALCIUM CHANNEL TYPE A SUBUNIT ALPHA-1"/>
    <property type="match status" value="1"/>
</dbReference>
<dbReference type="InterPro" id="IPR005821">
    <property type="entry name" value="Ion_trans_dom"/>
</dbReference>
<comment type="similarity">
    <text evidence="13">Belongs to the calcium channel alpha-1 subunit (TC 1.A.1.11) family.</text>
</comment>
<feature type="transmembrane region" description="Helical" evidence="15">
    <location>
        <begin position="847"/>
        <end position="872"/>
    </location>
</feature>
<evidence type="ECO:0000256" key="9">
    <source>
        <dbReference type="ARBA" id="ARBA00023065"/>
    </source>
</evidence>
<keyword evidence="10 15" id="KW-0472">Membrane</keyword>
<dbReference type="Gene3D" id="1.10.287.70">
    <property type="match status" value="3"/>
</dbReference>
<dbReference type="InterPro" id="IPR050599">
    <property type="entry name" value="VDCC_alpha-1_subunit"/>
</dbReference>
<feature type="transmembrane region" description="Helical" evidence="15">
    <location>
        <begin position="72"/>
        <end position="100"/>
    </location>
</feature>
<gene>
    <name evidence="17" type="ORF">K7432_011791</name>
</gene>
<dbReference type="InterPro" id="IPR002077">
    <property type="entry name" value="VDCCAlpha1"/>
</dbReference>
<feature type="compositionally biased region" description="Polar residues" evidence="14">
    <location>
        <begin position="1087"/>
        <end position="1110"/>
    </location>
</feature>
<accession>A0ABR2WLM9</accession>
<evidence type="ECO:0000256" key="5">
    <source>
        <dbReference type="ARBA" id="ARBA00022692"/>
    </source>
</evidence>
<dbReference type="InterPro" id="IPR027359">
    <property type="entry name" value="Volt_channel_dom_sf"/>
</dbReference>
<feature type="transmembrane region" description="Helical" evidence="15">
    <location>
        <begin position="298"/>
        <end position="316"/>
    </location>
</feature>
<protein>
    <recommendedName>
        <fullName evidence="16">Ion transport domain-containing protein</fullName>
    </recommendedName>
</protein>
<feature type="transmembrane region" description="Helical" evidence="15">
    <location>
        <begin position="6"/>
        <end position="23"/>
    </location>
</feature>
<evidence type="ECO:0000256" key="1">
    <source>
        <dbReference type="ARBA" id="ARBA00004141"/>
    </source>
</evidence>
<evidence type="ECO:0000256" key="15">
    <source>
        <dbReference type="SAM" id="Phobius"/>
    </source>
</evidence>
<proteinExistence type="inferred from homology"/>
<feature type="domain" description="Ion transport" evidence="16">
    <location>
        <begin position="1"/>
        <end position="110"/>
    </location>
</feature>
<keyword evidence="11" id="KW-0325">Glycoprotein</keyword>